<accession>A0A9P7NDM4</accession>
<reference evidence="2" key="1">
    <citation type="journal article" date="2020" name="bioRxiv">
        <title>Whole genome comparisons of ergot fungi reveals the divergence and evolution of species within the genus Claviceps are the result of varying mechanisms driving genome evolution and host range expansion.</title>
        <authorList>
            <person name="Wyka S.A."/>
            <person name="Mondo S.J."/>
            <person name="Liu M."/>
            <person name="Dettman J."/>
            <person name="Nalam V."/>
            <person name="Broders K.D."/>
        </authorList>
    </citation>
    <scope>NUCLEOTIDE SEQUENCE</scope>
    <source>
        <strain evidence="2">CCC 602</strain>
    </source>
</reference>
<name>A0A9P7NDM4_9HYPO</name>
<dbReference type="PANTHER" id="PTHR37992">
    <property type="entry name" value="EXPRESSED PROTEIN"/>
    <property type="match status" value="1"/>
</dbReference>
<keyword evidence="1" id="KW-0812">Transmembrane</keyword>
<dbReference type="AlphaFoldDB" id="A0A9P7NDM4"/>
<dbReference type="EMBL" id="SRPW01000455">
    <property type="protein sequence ID" value="KAG6014417.1"/>
    <property type="molecule type" value="Genomic_DNA"/>
</dbReference>
<sequence>MANLNAWNPFSRRESHSGSSIVTYKVLTLLTWLLSVIVSVYYVLNAPKDGFTIRRRIWDQNDLYPTAFTMSPVLGDIYWYVLPCRLLRRES</sequence>
<gene>
    <name evidence="2" type="ORF">E4U43_006560</name>
</gene>
<protein>
    <submittedName>
        <fullName evidence="2">Uncharacterized protein</fullName>
    </submittedName>
</protein>
<evidence type="ECO:0000256" key="1">
    <source>
        <dbReference type="SAM" id="Phobius"/>
    </source>
</evidence>
<dbReference type="PANTHER" id="PTHR37992:SF1">
    <property type="entry name" value="DUF1774-DOMAIN-CONTAINING PROTEIN"/>
    <property type="match status" value="1"/>
</dbReference>
<keyword evidence="1" id="KW-1133">Transmembrane helix</keyword>
<comment type="caution">
    <text evidence="2">The sequence shown here is derived from an EMBL/GenBank/DDBJ whole genome shotgun (WGS) entry which is preliminary data.</text>
</comment>
<dbReference type="InterPro" id="IPR013920">
    <property type="entry name" value="DUF1774_fun"/>
</dbReference>
<dbReference type="Proteomes" id="UP000748025">
    <property type="component" value="Unassembled WGS sequence"/>
</dbReference>
<keyword evidence="1" id="KW-0472">Membrane</keyword>
<feature type="transmembrane region" description="Helical" evidence="1">
    <location>
        <begin position="21"/>
        <end position="43"/>
    </location>
</feature>
<keyword evidence="3" id="KW-1185">Reference proteome</keyword>
<evidence type="ECO:0000313" key="2">
    <source>
        <dbReference type="EMBL" id="KAG6014417.1"/>
    </source>
</evidence>
<dbReference type="OrthoDB" id="3342455at2759"/>
<feature type="transmembrane region" description="Helical" evidence="1">
    <location>
        <begin position="63"/>
        <end position="82"/>
    </location>
</feature>
<proteinExistence type="predicted"/>
<evidence type="ECO:0000313" key="3">
    <source>
        <dbReference type="Proteomes" id="UP000748025"/>
    </source>
</evidence>
<organism evidence="2 3">
    <name type="scientific">Claviceps pusilla</name>
    <dbReference type="NCBI Taxonomy" id="123648"/>
    <lineage>
        <taxon>Eukaryota</taxon>
        <taxon>Fungi</taxon>
        <taxon>Dikarya</taxon>
        <taxon>Ascomycota</taxon>
        <taxon>Pezizomycotina</taxon>
        <taxon>Sordariomycetes</taxon>
        <taxon>Hypocreomycetidae</taxon>
        <taxon>Hypocreales</taxon>
        <taxon>Clavicipitaceae</taxon>
        <taxon>Claviceps</taxon>
    </lineage>
</organism>